<keyword evidence="3" id="KW-1185">Reference proteome</keyword>
<organism evidence="2 3">
    <name type="scientific">Ectocarpus siliculosus</name>
    <name type="common">Brown alga</name>
    <name type="synonym">Conferva siliculosa</name>
    <dbReference type="NCBI Taxonomy" id="2880"/>
    <lineage>
        <taxon>Eukaryota</taxon>
        <taxon>Sar</taxon>
        <taxon>Stramenopiles</taxon>
        <taxon>Ochrophyta</taxon>
        <taxon>PX clade</taxon>
        <taxon>Phaeophyceae</taxon>
        <taxon>Ectocarpales</taxon>
        <taxon>Ectocarpaceae</taxon>
        <taxon>Ectocarpus</taxon>
    </lineage>
</organism>
<proteinExistence type="predicted"/>
<dbReference type="AlphaFoldDB" id="D8LEP2"/>
<dbReference type="InParanoid" id="D8LEP2"/>
<feature type="region of interest" description="Disordered" evidence="1">
    <location>
        <begin position="1"/>
        <end position="27"/>
    </location>
</feature>
<gene>
    <name evidence="2" type="ORF">Esi_0137_0019</name>
</gene>
<dbReference type="EMBL" id="FN647981">
    <property type="protein sequence ID" value="CBN78605.1"/>
    <property type="molecule type" value="Genomic_DNA"/>
</dbReference>
<evidence type="ECO:0000313" key="2">
    <source>
        <dbReference type="EMBL" id="CBN78605.1"/>
    </source>
</evidence>
<accession>D8LEP2</accession>
<protein>
    <submittedName>
        <fullName evidence="2">Uncharacterized protein</fullName>
    </submittedName>
</protein>
<feature type="region of interest" description="Disordered" evidence="1">
    <location>
        <begin position="233"/>
        <end position="297"/>
    </location>
</feature>
<evidence type="ECO:0000256" key="1">
    <source>
        <dbReference type="SAM" id="MobiDB-lite"/>
    </source>
</evidence>
<name>D8LEP2_ECTSI</name>
<dbReference type="Proteomes" id="UP000002630">
    <property type="component" value="Linkage Group LG27"/>
</dbReference>
<reference evidence="2 3" key="1">
    <citation type="journal article" date="2010" name="Nature">
        <title>The Ectocarpus genome and the independent evolution of multicellularity in brown algae.</title>
        <authorList>
            <person name="Cock J.M."/>
            <person name="Sterck L."/>
            <person name="Rouze P."/>
            <person name="Scornet D."/>
            <person name="Allen A.E."/>
            <person name="Amoutzias G."/>
            <person name="Anthouard V."/>
            <person name="Artiguenave F."/>
            <person name="Aury J.M."/>
            <person name="Badger J.H."/>
            <person name="Beszteri B."/>
            <person name="Billiau K."/>
            <person name="Bonnet E."/>
            <person name="Bothwell J.H."/>
            <person name="Bowler C."/>
            <person name="Boyen C."/>
            <person name="Brownlee C."/>
            <person name="Carrano C.J."/>
            <person name="Charrier B."/>
            <person name="Cho G.Y."/>
            <person name="Coelho S.M."/>
            <person name="Collen J."/>
            <person name="Corre E."/>
            <person name="Da Silva C."/>
            <person name="Delage L."/>
            <person name="Delaroque N."/>
            <person name="Dittami S.M."/>
            <person name="Doulbeau S."/>
            <person name="Elias M."/>
            <person name="Farnham G."/>
            <person name="Gachon C.M."/>
            <person name="Gschloessl B."/>
            <person name="Heesch S."/>
            <person name="Jabbari K."/>
            <person name="Jubin C."/>
            <person name="Kawai H."/>
            <person name="Kimura K."/>
            <person name="Kloareg B."/>
            <person name="Kupper F.C."/>
            <person name="Lang D."/>
            <person name="Le Bail A."/>
            <person name="Leblanc C."/>
            <person name="Lerouge P."/>
            <person name="Lohr M."/>
            <person name="Lopez P.J."/>
            <person name="Martens C."/>
            <person name="Maumus F."/>
            <person name="Michel G."/>
            <person name="Miranda-Saavedra D."/>
            <person name="Morales J."/>
            <person name="Moreau H."/>
            <person name="Motomura T."/>
            <person name="Nagasato C."/>
            <person name="Napoli C.A."/>
            <person name="Nelson D.R."/>
            <person name="Nyvall-Collen P."/>
            <person name="Peters A.F."/>
            <person name="Pommier C."/>
            <person name="Potin P."/>
            <person name="Poulain J."/>
            <person name="Quesneville H."/>
            <person name="Read B."/>
            <person name="Rensing S.A."/>
            <person name="Ritter A."/>
            <person name="Rousvoal S."/>
            <person name="Samanta M."/>
            <person name="Samson G."/>
            <person name="Schroeder D.C."/>
            <person name="Segurens B."/>
            <person name="Strittmatter M."/>
            <person name="Tonon T."/>
            <person name="Tregear J.W."/>
            <person name="Valentin K."/>
            <person name="von Dassow P."/>
            <person name="Yamagishi T."/>
            <person name="Van de Peer Y."/>
            <person name="Wincker P."/>
        </authorList>
    </citation>
    <scope>NUCLEOTIDE SEQUENCE [LARGE SCALE GENOMIC DNA]</scope>
    <source>
        <strain evidence="3">Ec32 / CCAP1310/4</strain>
    </source>
</reference>
<dbReference type="EMBL" id="FN649752">
    <property type="protein sequence ID" value="CBN78605.1"/>
    <property type="molecule type" value="Genomic_DNA"/>
</dbReference>
<sequence length="297" mass="29800">MSQMLNVMINRPQHTGNDGTGDGADKGQAAAAAAAAAASKGEMIRIRAGGGAGGEDTTDLVALSRSTLESHLRLFLTSQQRVGALEEEIAAARREASAGAGAKPLHVSEGEGGTDAIVDKVAGACAQQRFLHGATLTGIPTVAELPAVAPAAGGGDFVRDGRGSAGRAAVGKGGLEIMRAEKKQEGWGSAASGIAGELQHPFILHGKWTPGWSKCSTAFARASISPASKWTVHRFKGEGRGGGKGGGRTGKDRAVAGGDGGELAPVAGNASGWGTPENPPSQAKSPNPPPFSASSWV</sequence>
<evidence type="ECO:0000313" key="3">
    <source>
        <dbReference type="Proteomes" id="UP000002630"/>
    </source>
</evidence>